<dbReference type="Pfam" id="PF15687">
    <property type="entry name" value="NRIP1_repr_1"/>
    <property type="match status" value="1"/>
</dbReference>
<gene>
    <name evidence="5" type="ORF">DNTS_022918</name>
</gene>
<dbReference type="OrthoDB" id="9878150at2759"/>
<dbReference type="EMBL" id="SRMA01025554">
    <property type="protein sequence ID" value="TRY93320.1"/>
    <property type="molecule type" value="Genomic_DNA"/>
</dbReference>
<dbReference type="GO" id="GO:0005634">
    <property type="term" value="C:nucleus"/>
    <property type="evidence" value="ECO:0007669"/>
    <property type="project" value="InterPro"/>
</dbReference>
<evidence type="ECO:0000313" key="5">
    <source>
        <dbReference type="EMBL" id="TRY93320.1"/>
    </source>
</evidence>
<dbReference type="Proteomes" id="UP000316079">
    <property type="component" value="Unassembled WGS sequence"/>
</dbReference>
<evidence type="ECO:0000313" key="6">
    <source>
        <dbReference type="Proteomes" id="UP000316079"/>
    </source>
</evidence>
<organism evidence="5 6">
    <name type="scientific">Danionella cerebrum</name>
    <dbReference type="NCBI Taxonomy" id="2873325"/>
    <lineage>
        <taxon>Eukaryota</taxon>
        <taxon>Metazoa</taxon>
        <taxon>Chordata</taxon>
        <taxon>Craniata</taxon>
        <taxon>Vertebrata</taxon>
        <taxon>Euteleostomi</taxon>
        <taxon>Actinopterygii</taxon>
        <taxon>Neopterygii</taxon>
        <taxon>Teleostei</taxon>
        <taxon>Ostariophysi</taxon>
        <taxon>Cypriniformes</taxon>
        <taxon>Danionidae</taxon>
        <taxon>Danioninae</taxon>
        <taxon>Danionella</taxon>
    </lineage>
</organism>
<dbReference type="Pfam" id="PF15688">
    <property type="entry name" value="NRIP1_repr_2"/>
    <property type="match status" value="1"/>
</dbReference>
<dbReference type="GO" id="GO:0006357">
    <property type="term" value="P:regulation of transcription by RNA polymerase II"/>
    <property type="evidence" value="ECO:0007669"/>
    <property type="project" value="InterPro"/>
</dbReference>
<evidence type="ECO:0000259" key="3">
    <source>
        <dbReference type="Pfam" id="PF15688"/>
    </source>
</evidence>
<feature type="region of interest" description="Disordered" evidence="1">
    <location>
        <begin position="615"/>
        <end position="648"/>
    </location>
</feature>
<dbReference type="STRING" id="623744.A0A553QTM6"/>
<dbReference type="InterPro" id="IPR031405">
    <property type="entry name" value="NRIP1_RD1"/>
</dbReference>
<feature type="compositionally biased region" description="Basic and acidic residues" evidence="1">
    <location>
        <begin position="87"/>
        <end position="96"/>
    </location>
</feature>
<dbReference type="GO" id="GO:0005102">
    <property type="term" value="F:signaling receptor binding"/>
    <property type="evidence" value="ECO:0007669"/>
    <property type="project" value="InterPro"/>
</dbReference>
<dbReference type="Pfam" id="PF15690">
    <property type="entry name" value="NRIP1_repr_4"/>
    <property type="match status" value="1"/>
</dbReference>
<sequence>MTHGVESGPESNQDPAALTYLEGLLMHPVTTGPAPTVIQRSELAHGNENSTNRVTFHVNDNIIPSPKNGVSPCAASQHLKKARLLRSETWREENRQKQSGTIEDVNGQRSEHYRGAHDSSGQGESTLLASLLQSFSSRLQSVALSQHISQSHKQLDTESGVNVPNGKETFQSYGSASGCLKSLMKKSKQQKHCAVPYCHQGNQNQASDSTFSSQPTNSVSISCTERLKAVASMVKTRSSPACSPKPSVACSQLALMLSSEAHLQQYSKEQALKARLTSRSASERLAAMATQKLDSMPPSMGQPSTTPPMLSSLNINNGTASPQVANCAKRSPSLPSPTVRPPKERRPFDRQSRPPQNCSSLLLLLLNNQNSQQSLTRNGHLEDNSVLLPSQAFSRHSDSEYCDPDNSITKDGSKAESFSIVSPIDLSMKNRVSCQKSEQFSSLDKLTESFINNWKHEPLGSKVDKVAGLDTCPNIKSQDKVTLMQLLLERRNNENVNKLSDDPGLHPDAVISRLTAGPVGHVARPEASRLRSPLEQQSSYFSSLSPSYSFPSPHGQQSPSPLDLCMPKFQALEKEPEPPFSASKLLQNLAQSGKSSLSPSPPPLLLERNFMRKRQSPDLEHDEPISPLNRGFDPAKKKDGGSLPRVPLNKSEQSYSTLVPIENLLEKRTVLQLLLGTATQKERSSGISDFEGSSGVLEQPQVVSVDHSSESVLNNKIKIEPPDQNSPLESLGDRVLHQRRSSQDFPNAQAPDMTKSEQCPLETAARFGLLSQLLKQQNTIYPSSPLTKLPPNAVKEEHIDFHSSIPKKRKLCIELAEHLSNELCQPSGNDNLESGTSEFKCRRLETPKAGDFVCDPWNKTSPPRDSHGFNVLKQLLLSENSLKEFSQPRGTPSPIIPQATNGNSTHCGFSNESSNSPWYPAPKSMPKIGDSRGWGKASPNVGSMPFEGCTEDILTKGERSSPDSPPLTRSNPILYYMLQRGKGQLRPEIQDQTMLHMDYEHRINSTVPGQTRNHRGESFNGPAEKQ</sequence>
<proteinExistence type="predicted"/>
<feature type="compositionally biased region" description="Polar residues" evidence="1">
    <location>
        <begin position="301"/>
        <end position="324"/>
    </location>
</feature>
<feature type="domain" description="Nuclear receptor-interacting protein 1 repression" evidence="4">
    <location>
        <begin position="802"/>
        <end position="906"/>
    </location>
</feature>
<keyword evidence="6" id="KW-1185">Reference proteome</keyword>
<feature type="region of interest" description="Disordered" evidence="1">
    <location>
        <begin position="1004"/>
        <end position="1026"/>
    </location>
</feature>
<dbReference type="PANTHER" id="PTHR15088:SF0">
    <property type="entry name" value="NUCLEAR RECEPTOR-INTERACTING PROTEIN 1"/>
    <property type="match status" value="1"/>
</dbReference>
<dbReference type="GO" id="GO:0003712">
    <property type="term" value="F:transcription coregulator activity"/>
    <property type="evidence" value="ECO:0007669"/>
    <property type="project" value="InterPro"/>
</dbReference>
<feature type="region of interest" description="Disordered" evidence="1">
    <location>
        <begin position="291"/>
        <end position="355"/>
    </location>
</feature>
<reference evidence="5 6" key="1">
    <citation type="journal article" date="2019" name="Sci. Data">
        <title>Hybrid genome assembly and annotation of Danionella translucida.</title>
        <authorList>
            <person name="Kadobianskyi M."/>
            <person name="Schulze L."/>
            <person name="Schuelke M."/>
            <person name="Judkewitz B."/>
        </authorList>
    </citation>
    <scope>NUCLEOTIDE SEQUENCE [LARGE SCALE GENOMIC DNA]</scope>
    <source>
        <strain evidence="5 6">Bolton</strain>
    </source>
</reference>
<dbReference type="PANTHER" id="PTHR15088">
    <property type="entry name" value="NUCLEAR FACTOR RIP140"/>
    <property type="match status" value="1"/>
</dbReference>
<comment type="caution">
    <text evidence="5">The sequence shown here is derived from an EMBL/GenBank/DDBJ whole genome shotgun (WGS) entry which is preliminary data.</text>
</comment>
<dbReference type="InterPro" id="IPR026649">
    <property type="entry name" value="NRIP1"/>
</dbReference>
<feature type="compositionally biased region" description="Low complexity" evidence="1">
    <location>
        <begin position="542"/>
        <end position="553"/>
    </location>
</feature>
<name>A0A553QTM6_9TELE</name>
<dbReference type="InterPro" id="IPR031406">
    <property type="entry name" value="NRIP1_RD2"/>
</dbReference>
<dbReference type="InterPro" id="IPR031408">
    <property type="entry name" value="NRIP1_RD4"/>
</dbReference>
<evidence type="ECO:0000259" key="4">
    <source>
        <dbReference type="Pfam" id="PF15690"/>
    </source>
</evidence>
<feature type="domain" description="Nuclear receptor-interacting protein 1 repression" evidence="2">
    <location>
        <begin position="27"/>
        <end position="316"/>
    </location>
</feature>
<accession>A0A553QTM6</accession>
<evidence type="ECO:0008006" key="7">
    <source>
        <dbReference type="Google" id="ProtNLM"/>
    </source>
</evidence>
<feature type="region of interest" description="Disordered" evidence="1">
    <location>
        <begin position="542"/>
        <end position="564"/>
    </location>
</feature>
<dbReference type="AlphaFoldDB" id="A0A553QTM6"/>
<evidence type="ECO:0000259" key="2">
    <source>
        <dbReference type="Pfam" id="PF15687"/>
    </source>
</evidence>
<protein>
    <recommendedName>
        <fullName evidence="7">Nuclear receptor-interacting protein 1 repression domain-containing protein</fullName>
    </recommendedName>
</protein>
<feature type="compositionally biased region" description="Basic and acidic residues" evidence="1">
    <location>
        <begin position="341"/>
        <end position="352"/>
    </location>
</feature>
<feature type="compositionally biased region" description="Basic and acidic residues" evidence="1">
    <location>
        <begin position="615"/>
        <end position="624"/>
    </location>
</feature>
<feature type="domain" description="Nuclear receptor-interacting protein 1 repression" evidence="3">
    <location>
        <begin position="396"/>
        <end position="686"/>
    </location>
</feature>
<evidence type="ECO:0000256" key="1">
    <source>
        <dbReference type="SAM" id="MobiDB-lite"/>
    </source>
</evidence>
<feature type="region of interest" description="Disordered" evidence="1">
    <location>
        <begin position="87"/>
        <end position="123"/>
    </location>
</feature>